<name>A0A1G7WAQ2_9MICO</name>
<sequence length="922" mass="98589">MTDVRLRLFGSFGVAGDAAPEPVRGVIPQAIIARLALARRESIPAEQLVKDLWSDPPDMVLSSLRAHVSRLRARGWGDVLSGGRNGYRLDLGDDQVDVLEYQLLASGPAVDPRGAGGMDRIAQLTAAEGLWRADPLPWAAGFPFRSDAVARLQLLRRRATLELAQLRTDSGAPASVVASVTELVAGDPADGEMVAALARALARAGRTADALGAIDVHAEHVRDLGLDLAPPLAELRLSIVRQDPQVLGLAGASIDRVVERSGIPIPLTRFVGRGVDLETVRRGRAESRLVTLTGAAGVGKTRLAVEVARRAGVDEDESQWLIDLTSIAEPSDVVPAVADAVGAADHTIDAVAQILAGRRGLLILDNAEHVLGTVATVCAAILERCAGLSVLVTSRESMRMAGERVIVIEPLLGEQVDEAVDLFLQRATDSSGILGWEEAQVGSVRTMCRMLDGLPLAIELAASRLDVLSLDELAESLQDSADGAEGARRHDSIDTAIEWSVRLTTPDERRMLGQLALFSGTFTLAMASGICVLDGRDPREVAVALARKSLVSTVPGVGERRFRMLEAVKRYVRRNVRIDDVATWHERHARWLTEEAERLAPRLRSAEVKQTKAALVATRPDFDAALTWAIEAGDRPVAMRLVAALAWFWCERGGGPDAVDLIDRVIGMPGEPMPDAEAEALRAAAFIRAVGTDPLPLLRTTARLVDVAERAEDPIHPMLARAMSAYLSALAGNEADADADLELAAAARERVGAAPVWAVADYLLVRGDVLRSLGRPAQALEALGESYRLALDTGNSWALRGSGFVTGKTLVQVGRAADALGVLRSGALTSLEHDDPTSAMAAINVFATALVALDRCQLAVELFGAVEVLGARFNYAPIASDGEYTDRARARARQALTAEEWQAAHDRGMTRDLRWIAAHLTP</sequence>
<dbReference type="InterPro" id="IPR027417">
    <property type="entry name" value="P-loop_NTPase"/>
</dbReference>
<evidence type="ECO:0000259" key="1">
    <source>
        <dbReference type="SMART" id="SM01043"/>
    </source>
</evidence>
<gene>
    <name evidence="2" type="ORF">SAMN04489810_1007</name>
</gene>
<dbReference type="Pfam" id="PF03704">
    <property type="entry name" value="BTAD"/>
    <property type="match status" value="1"/>
</dbReference>
<accession>A0A1G7WAQ2</accession>
<dbReference type="Pfam" id="PF13401">
    <property type="entry name" value="AAA_22"/>
    <property type="match status" value="1"/>
</dbReference>
<dbReference type="Gene3D" id="1.25.40.10">
    <property type="entry name" value="Tetratricopeptide repeat domain"/>
    <property type="match status" value="1"/>
</dbReference>
<proteinExistence type="predicted"/>
<dbReference type="SMART" id="SM01043">
    <property type="entry name" value="BTAD"/>
    <property type="match status" value="1"/>
</dbReference>
<dbReference type="STRING" id="370764.SAMN04489810_1007"/>
<dbReference type="InterPro" id="IPR036388">
    <property type="entry name" value="WH-like_DNA-bd_sf"/>
</dbReference>
<protein>
    <submittedName>
        <fullName evidence="2">Predicted ATPase</fullName>
    </submittedName>
</protein>
<dbReference type="Gene3D" id="3.40.50.300">
    <property type="entry name" value="P-loop containing nucleotide triphosphate hydrolases"/>
    <property type="match status" value="1"/>
</dbReference>
<dbReference type="SUPFAM" id="SSF52540">
    <property type="entry name" value="P-loop containing nucleoside triphosphate hydrolases"/>
    <property type="match status" value="1"/>
</dbReference>
<dbReference type="InterPro" id="IPR049945">
    <property type="entry name" value="AAA_22"/>
</dbReference>
<evidence type="ECO:0000313" key="2">
    <source>
        <dbReference type="EMBL" id="SDG68909.1"/>
    </source>
</evidence>
<evidence type="ECO:0000313" key="3">
    <source>
        <dbReference type="Proteomes" id="UP000199009"/>
    </source>
</evidence>
<reference evidence="2 3" key="1">
    <citation type="submission" date="2016-10" db="EMBL/GenBank/DDBJ databases">
        <authorList>
            <person name="de Groot N.N."/>
        </authorList>
    </citation>
    <scope>NUCLEOTIDE SEQUENCE [LARGE SCALE GENOMIC DNA]</scope>
    <source>
        <strain evidence="2 3">DSM 23142</strain>
    </source>
</reference>
<keyword evidence="3" id="KW-1185">Reference proteome</keyword>
<dbReference type="PRINTS" id="PR00364">
    <property type="entry name" value="DISEASERSIST"/>
</dbReference>
<feature type="domain" description="Bacterial transcriptional activator" evidence="1">
    <location>
        <begin position="96"/>
        <end position="240"/>
    </location>
</feature>
<organism evidence="2 3">
    <name type="scientific">Microbacterium pygmaeum</name>
    <dbReference type="NCBI Taxonomy" id="370764"/>
    <lineage>
        <taxon>Bacteria</taxon>
        <taxon>Bacillati</taxon>
        <taxon>Actinomycetota</taxon>
        <taxon>Actinomycetes</taxon>
        <taxon>Micrococcales</taxon>
        <taxon>Microbacteriaceae</taxon>
        <taxon>Microbacterium</taxon>
    </lineage>
</organism>
<dbReference type="GO" id="GO:0016887">
    <property type="term" value="F:ATP hydrolysis activity"/>
    <property type="evidence" value="ECO:0007669"/>
    <property type="project" value="InterPro"/>
</dbReference>
<dbReference type="Gene3D" id="1.10.10.10">
    <property type="entry name" value="Winged helix-like DNA-binding domain superfamily/Winged helix DNA-binding domain"/>
    <property type="match status" value="1"/>
</dbReference>
<dbReference type="InterPro" id="IPR011990">
    <property type="entry name" value="TPR-like_helical_dom_sf"/>
</dbReference>
<dbReference type="OrthoDB" id="9812579at2"/>
<dbReference type="AlphaFoldDB" id="A0A1G7WAQ2"/>
<dbReference type="PANTHER" id="PTHR47691">
    <property type="entry name" value="REGULATOR-RELATED"/>
    <property type="match status" value="1"/>
</dbReference>
<dbReference type="SUPFAM" id="SSF48452">
    <property type="entry name" value="TPR-like"/>
    <property type="match status" value="1"/>
</dbReference>
<dbReference type="InterPro" id="IPR005158">
    <property type="entry name" value="BTAD"/>
</dbReference>
<dbReference type="EMBL" id="LT629692">
    <property type="protein sequence ID" value="SDG68909.1"/>
    <property type="molecule type" value="Genomic_DNA"/>
</dbReference>
<dbReference type="PANTHER" id="PTHR47691:SF3">
    <property type="entry name" value="HTH-TYPE TRANSCRIPTIONAL REGULATOR RV0890C-RELATED"/>
    <property type="match status" value="1"/>
</dbReference>
<dbReference type="Proteomes" id="UP000199009">
    <property type="component" value="Chromosome I"/>
</dbReference>
<dbReference type="RefSeq" id="WP_091487215.1">
    <property type="nucleotide sequence ID" value="NZ_LT629692.1"/>
</dbReference>